<dbReference type="Proteomes" id="UP000054217">
    <property type="component" value="Unassembled WGS sequence"/>
</dbReference>
<accession>A0A0C3P7I6</accession>
<organism evidence="1 2">
    <name type="scientific">Pisolithus tinctorius Marx 270</name>
    <dbReference type="NCBI Taxonomy" id="870435"/>
    <lineage>
        <taxon>Eukaryota</taxon>
        <taxon>Fungi</taxon>
        <taxon>Dikarya</taxon>
        <taxon>Basidiomycota</taxon>
        <taxon>Agaricomycotina</taxon>
        <taxon>Agaricomycetes</taxon>
        <taxon>Agaricomycetidae</taxon>
        <taxon>Boletales</taxon>
        <taxon>Sclerodermatineae</taxon>
        <taxon>Pisolithaceae</taxon>
        <taxon>Pisolithus</taxon>
    </lineage>
</organism>
<protein>
    <submittedName>
        <fullName evidence="1">Uncharacterized protein</fullName>
    </submittedName>
</protein>
<name>A0A0C3P7I6_PISTI</name>
<dbReference type="InParanoid" id="A0A0C3P7I6"/>
<reference evidence="2" key="2">
    <citation type="submission" date="2015-01" db="EMBL/GenBank/DDBJ databases">
        <title>Evolutionary Origins and Diversification of the Mycorrhizal Mutualists.</title>
        <authorList>
            <consortium name="DOE Joint Genome Institute"/>
            <consortium name="Mycorrhizal Genomics Consortium"/>
            <person name="Kohler A."/>
            <person name="Kuo A."/>
            <person name="Nagy L.G."/>
            <person name="Floudas D."/>
            <person name="Copeland A."/>
            <person name="Barry K.W."/>
            <person name="Cichocki N."/>
            <person name="Veneault-Fourrey C."/>
            <person name="LaButti K."/>
            <person name="Lindquist E.A."/>
            <person name="Lipzen A."/>
            <person name="Lundell T."/>
            <person name="Morin E."/>
            <person name="Murat C."/>
            <person name="Riley R."/>
            <person name="Ohm R."/>
            <person name="Sun H."/>
            <person name="Tunlid A."/>
            <person name="Henrissat B."/>
            <person name="Grigoriev I.V."/>
            <person name="Hibbett D.S."/>
            <person name="Martin F."/>
        </authorList>
    </citation>
    <scope>NUCLEOTIDE SEQUENCE [LARGE SCALE GENOMIC DNA]</scope>
    <source>
        <strain evidence="2">Marx 270</strain>
    </source>
</reference>
<dbReference type="HOGENOM" id="CLU_2251166_0_0_1"/>
<proteinExistence type="predicted"/>
<sequence length="104" mass="11142">MYILSDVHNGPSHLVLSASPLLSDSSSLLRVLHYIDLCCSSSFAVSPVPPSGCNTMTSQLYADSERYWYTLLSDFCSVPLTEHVRALPASAVCLGCGAVTACRN</sequence>
<keyword evidence="2" id="KW-1185">Reference proteome</keyword>
<dbReference type="AlphaFoldDB" id="A0A0C3P7I6"/>
<evidence type="ECO:0000313" key="1">
    <source>
        <dbReference type="EMBL" id="KIO03616.1"/>
    </source>
</evidence>
<reference evidence="1 2" key="1">
    <citation type="submission" date="2014-04" db="EMBL/GenBank/DDBJ databases">
        <authorList>
            <consortium name="DOE Joint Genome Institute"/>
            <person name="Kuo A."/>
            <person name="Kohler A."/>
            <person name="Costa M.D."/>
            <person name="Nagy L.G."/>
            <person name="Floudas D."/>
            <person name="Copeland A."/>
            <person name="Barry K.W."/>
            <person name="Cichocki N."/>
            <person name="Veneault-Fourrey C."/>
            <person name="LaButti K."/>
            <person name="Lindquist E.A."/>
            <person name="Lipzen A."/>
            <person name="Lundell T."/>
            <person name="Morin E."/>
            <person name="Murat C."/>
            <person name="Sun H."/>
            <person name="Tunlid A."/>
            <person name="Henrissat B."/>
            <person name="Grigoriev I.V."/>
            <person name="Hibbett D.S."/>
            <person name="Martin F."/>
            <person name="Nordberg H.P."/>
            <person name="Cantor M.N."/>
            <person name="Hua S.X."/>
        </authorList>
    </citation>
    <scope>NUCLEOTIDE SEQUENCE [LARGE SCALE GENOMIC DNA]</scope>
    <source>
        <strain evidence="1 2">Marx 270</strain>
    </source>
</reference>
<evidence type="ECO:0000313" key="2">
    <source>
        <dbReference type="Proteomes" id="UP000054217"/>
    </source>
</evidence>
<dbReference type="EMBL" id="KN831975">
    <property type="protein sequence ID" value="KIO03616.1"/>
    <property type="molecule type" value="Genomic_DNA"/>
</dbReference>
<gene>
    <name evidence="1" type="ORF">M404DRAFT_611764</name>
</gene>